<name>A0A445C9V5_ARAHY</name>
<feature type="domain" description="DEK-C" evidence="2">
    <location>
        <begin position="5"/>
        <end position="65"/>
    </location>
</feature>
<organism evidence="3 4">
    <name type="scientific">Arachis hypogaea</name>
    <name type="common">Peanut</name>
    <dbReference type="NCBI Taxonomy" id="3818"/>
    <lineage>
        <taxon>Eukaryota</taxon>
        <taxon>Viridiplantae</taxon>
        <taxon>Streptophyta</taxon>
        <taxon>Embryophyta</taxon>
        <taxon>Tracheophyta</taxon>
        <taxon>Spermatophyta</taxon>
        <taxon>Magnoliopsida</taxon>
        <taxon>eudicotyledons</taxon>
        <taxon>Gunneridae</taxon>
        <taxon>Pentapetalae</taxon>
        <taxon>rosids</taxon>
        <taxon>fabids</taxon>
        <taxon>Fabales</taxon>
        <taxon>Fabaceae</taxon>
        <taxon>Papilionoideae</taxon>
        <taxon>50 kb inversion clade</taxon>
        <taxon>dalbergioids sensu lato</taxon>
        <taxon>Dalbergieae</taxon>
        <taxon>Pterocarpus clade</taxon>
        <taxon>Arachis</taxon>
    </lineage>
</organism>
<sequence length="628" mass="71521">MEVIMAMESEIQNAIRSRLSHFKQHSDSLTFEGVRRLLEKDLVLQQFSLDPHKTFINNYLVKCLEEAGYDYDVPKSSAKVRGKVASIQETEEPNRECQSKDVEDICPAGGKKAKNLQRRVKFATGEKEAKDYGGKVVQREARIKKAVTKRIITMAVLCRLLEEDLQLDKFTLDPYRKFINQQVDEVLESSEVVEPSNNGKKSSVKKPDPKVTKKASCEENLDASNKESGNRDEVKPRKEGGSKAKLQASVGAKKLKRKDTDQSSRKKIKSVKSASRDDNGREDNGDNSKDQPHSSPEGTLLYFLCFLFATCVFYIRSSSSRSHVLLLFLILCYTVLIRSSRCYCSCCSSSSEKMAARNQPGRNQTKDLKCATHLLSDKFRNMSEQKKTIVRDLGFGGLMHIPPLRVHHQVLRELANNFKLGENRLKTGYGSFKITPRKIGHALGINATGGLFPQKVNYKKLSEDDKVIFRRFQGKTLKSLTDEMMDIGVGNEEDRLMFKRIFILYIQMAFLLPTTINKISPVHLAPIFEMDSITERNWGGHVLTFIIKGITDYKEKKKKAIDGCLFALMIIYFHLSKNKGKKRAERPRKPWIANWSKEQLVERMNAETEKILVSEHNMLGVFYLSECC</sequence>
<dbReference type="PANTHER" id="PTHR15410">
    <property type="entry name" value="HIRA-INTERACTING PROTEIN 3"/>
    <property type="match status" value="1"/>
</dbReference>
<gene>
    <name evidence="3" type="ORF">Ahy_A07g033684</name>
</gene>
<dbReference type="PROSITE" id="PS51998">
    <property type="entry name" value="DEK_C"/>
    <property type="match status" value="1"/>
</dbReference>
<dbReference type="Proteomes" id="UP000289738">
    <property type="component" value="Chromosome A07"/>
</dbReference>
<evidence type="ECO:0000259" key="2">
    <source>
        <dbReference type="PROSITE" id="PS51998"/>
    </source>
</evidence>
<feature type="compositionally biased region" description="Basic and acidic residues" evidence="1">
    <location>
        <begin position="205"/>
        <end position="217"/>
    </location>
</feature>
<dbReference type="InterPro" id="IPR014876">
    <property type="entry name" value="DEK_C"/>
</dbReference>
<dbReference type="PANTHER" id="PTHR15410:SF2">
    <property type="entry name" value="HIRA-INTERACTING PROTEIN 3"/>
    <property type="match status" value="1"/>
</dbReference>
<accession>A0A445C9V5</accession>
<keyword evidence="4" id="KW-1185">Reference proteome</keyword>
<dbReference type="GO" id="GO:0005634">
    <property type="term" value="C:nucleus"/>
    <property type="evidence" value="ECO:0007669"/>
    <property type="project" value="TreeGrafter"/>
</dbReference>
<dbReference type="EMBL" id="SDMP01000007">
    <property type="protein sequence ID" value="RYR47726.1"/>
    <property type="molecule type" value="Genomic_DNA"/>
</dbReference>
<evidence type="ECO:0000313" key="4">
    <source>
        <dbReference type="Proteomes" id="UP000289738"/>
    </source>
</evidence>
<comment type="caution">
    <text evidence="3">The sequence shown here is derived from an EMBL/GenBank/DDBJ whole genome shotgun (WGS) entry which is preliminary data.</text>
</comment>
<evidence type="ECO:0000256" key="1">
    <source>
        <dbReference type="SAM" id="MobiDB-lite"/>
    </source>
</evidence>
<feature type="compositionally biased region" description="Basic and acidic residues" evidence="1">
    <location>
        <begin position="224"/>
        <end position="242"/>
    </location>
</feature>
<dbReference type="AlphaFoldDB" id="A0A445C9V5"/>
<dbReference type="STRING" id="3818.A0A445C9V5"/>
<dbReference type="InterPro" id="IPR037647">
    <property type="entry name" value="HIRIP3"/>
</dbReference>
<feature type="compositionally biased region" description="Basic and acidic residues" evidence="1">
    <location>
        <begin position="274"/>
        <end position="292"/>
    </location>
</feature>
<proteinExistence type="predicted"/>
<protein>
    <recommendedName>
        <fullName evidence="2">DEK-C domain-containing protein</fullName>
    </recommendedName>
</protein>
<reference evidence="3 4" key="1">
    <citation type="submission" date="2019-01" db="EMBL/GenBank/DDBJ databases">
        <title>Sequencing of cultivated peanut Arachis hypogaea provides insights into genome evolution and oil improvement.</title>
        <authorList>
            <person name="Chen X."/>
        </authorList>
    </citation>
    <scope>NUCLEOTIDE SEQUENCE [LARGE SCALE GENOMIC DNA]</scope>
    <source>
        <strain evidence="4">cv. Fuhuasheng</strain>
        <tissue evidence="3">Leaves</tissue>
    </source>
</reference>
<evidence type="ECO:0000313" key="3">
    <source>
        <dbReference type="EMBL" id="RYR47726.1"/>
    </source>
</evidence>
<feature type="region of interest" description="Disordered" evidence="1">
    <location>
        <begin position="188"/>
        <end position="294"/>
    </location>
</feature>